<keyword evidence="5" id="KW-0067">ATP-binding</keyword>
<feature type="region of interest" description="Disordered" evidence="8">
    <location>
        <begin position="903"/>
        <end position="922"/>
    </location>
</feature>
<dbReference type="PANTHER" id="PTHR24223:SF415">
    <property type="entry name" value="FI20190P1"/>
    <property type="match status" value="1"/>
</dbReference>
<feature type="transmembrane region" description="Helical" evidence="9">
    <location>
        <begin position="1027"/>
        <end position="1050"/>
    </location>
</feature>
<evidence type="ECO:0000256" key="4">
    <source>
        <dbReference type="ARBA" id="ARBA00022741"/>
    </source>
</evidence>
<evidence type="ECO:0000256" key="1">
    <source>
        <dbReference type="ARBA" id="ARBA00004370"/>
    </source>
</evidence>
<feature type="transmembrane region" description="Helical" evidence="9">
    <location>
        <begin position="94"/>
        <end position="118"/>
    </location>
</feature>
<reference evidence="12" key="1">
    <citation type="submission" date="2023-03" db="EMBL/GenBank/DDBJ databases">
        <title>Massive genome expansion in bonnet fungi (Mycena s.s.) driven by repeated elements and novel gene families across ecological guilds.</title>
        <authorList>
            <consortium name="Lawrence Berkeley National Laboratory"/>
            <person name="Harder C.B."/>
            <person name="Miyauchi S."/>
            <person name="Viragh M."/>
            <person name="Kuo A."/>
            <person name="Thoen E."/>
            <person name="Andreopoulos B."/>
            <person name="Lu D."/>
            <person name="Skrede I."/>
            <person name="Drula E."/>
            <person name="Henrissat B."/>
            <person name="Morin E."/>
            <person name="Kohler A."/>
            <person name="Barry K."/>
            <person name="LaButti K."/>
            <person name="Morin E."/>
            <person name="Salamov A."/>
            <person name="Lipzen A."/>
            <person name="Mereny Z."/>
            <person name="Hegedus B."/>
            <person name="Baldrian P."/>
            <person name="Stursova M."/>
            <person name="Weitz H."/>
            <person name="Taylor A."/>
            <person name="Grigoriev I.V."/>
            <person name="Nagy L.G."/>
            <person name="Martin F."/>
            <person name="Kauserud H."/>
        </authorList>
    </citation>
    <scope>NUCLEOTIDE SEQUENCE</scope>
    <source>
        <strain evidence="12">CBHHK002</strain>
    </source>
</reference>
<evidence type="ECO:0000256" key="8">
    <source>
        <dbReference type="SAM" id="MobiDB-lite"/>
    </source>
</evidence>
<dbReference type="InterPro" id="IPR017871">
    <property type="entry name" value="ABC_transporter-like_CS"/>
</dbReference>
<dbReference type="SUPFAM" id="SSF90123">
    <property type="entry name" value="ABC transporter transmembrane region"/>
    <property type="match status" value="2"/>
</dbReference>
<keyword evidence="6 9" id="KW-1133">Transmembrane helix</keyword>
<dbReference type="GO" id="GO:0005524">
    <property type="term" value="F:ATP binding"/>
    <property type="evidence" value="ECO:0007669"/>
    <property type="project" value="UniProtKB-KW"/>
</dbReference>
<gene>
    <name evidence="12" type="ORF">DFH08DRAFT_973178</name>
</gene>
<keyword evidence="7 9" id="KW-0472">Membrane</keyword>
<feature type="transmembrane region" description="Helical" evidence="9">
    <location>
        <begin position="485"/>
        <end position="504"/>
    </location>
</feature>
<keyword evidence="4" id="KW-0547">Nucleotide-binding</keyword>
<evidence type="ECO:0000256" key="5">
    <source>
        <dbReference type="ARBA" id="ARBA00022840"/>
    </source>
</evidence>
<dbReference type="InterPro" id="IPR003593">
    <property type="entry name" value="AAA+_ATPase"/>
</dbReference>
<keyword evidence="2" id="KW-0813">Transport</keyword>
<dbReference type="EMBL" id="JARIHO010000069">
    <property type="protein sequence ID" value="KAJ7312975.1"/>
    <property type="molecule type" value="Genomic_DNA"/>
</dbReference>
<organism evidence="12 13">
    <name type="scientific">Mycena albidolilacea</name>
    <dbReference type="NCBI Taxonomy" id="1033008"/>
    <lineage>
        <taxon>Eukaryota</taxon>
        <taxon>Fungi</taxon>
        <taxon>Dikarya</taxon>
        <taxon>Basidiomycota</taxon>
        <taxon>Agaricomycotina</taxon>
        <taxon>Agaricomycetes</taxon>
        <taxon>Agaricomycetidae</taxon>
        <taxon>Agaricales</taxon>
        <taxon>Marasmiineae</taxon>
        <taxon>Mycenaceae</taxon>
        <taxon>Mycena</taxon>
    </lineage>
</organism>
<dbReference type="GO" id="GO:0016020">
    <property type="term" value="C:membrane"/>
    <property type="evidence" value="ECO:0007669"/>
    <property type="project" value="UniProtKB-SubCell"/>
</dbReference>
<evidence type="ECO:0000313" key="13">
    <source>
        <dbReference type="Proteomes" id="UP001218218"/>
    </source>
</evidence>
<dbReference type="GO" id="GO:0140359">
    <property type="term" value="F:ABC-type transporter activity"/>
    <property type="evidence" value="ECO:0007669"/>
    <property type="project" value="InterPro"/>
</dbReference>
<evidence type="ECO:0000313" key="12">
    <source>
        <dbReference type="EMBL" id="KAJ7312975.1"/>
    </source>
</evidence>
<dbReference type="GO" id="GO:0016887">
    <property type="term" value="F:ATP hydrolysis activity"/>
    <property type="evidence" value="ECO:0007669"/>
    <property type="project" value="InterPro"/>
</dbReference>
<evidence type="ECO:0000256" key="3">
    <source>
        <dbReference type="ARBA" id="ARBA00022692"/>
    </source>
</evidence>
<dbReference type="PROSITE" id="PS50929">
    <property type="entry name" value="ABC_TM1F"/>
    <property type="match status" value="2"/>
</dbReference>
<dbReference type="SUPFAM" id="SSF52540">
    <property type="entry name" value="P-loop containing nucleoside triphosphate hydrolases"/>
    <property type="match status" value="2"/>
</dbReference>
<accession>A0AAD6ZAS1</accession>
<dbReference type="PROSITE" id="PS50893">
    <property type="entry name" value="ABC_TRANSPORTER_2"/>
    <property type="match status" value="2"/>
</dbReference>
<feature type="compositionally biased region" description="Polar residues" evidence="8">
    <location>
        <begin position="643"/>
        <end position="652"/>
    </location>
</feature>
<feature type="compositionally biased region" description="Basic and acidic residues" evidence="8">
    <location>
        <begin position="911"/>
        <end position="922"/>
    </location>
</feature>
<dbReference type="InterPro" id="IPR036640">
    <property type="entry name" value="ABC1_TM_sf"/>
</dbReference>
<dbReference type="CDD" id="cd03250">
    <property type="entry name" value="ABCC_MRP_domain1"/>
    <property type="match status" value="1"/>
</dbReference>
<dbReference type="InterPro" id="IPR050173">
    <property type="entry name" value="ABC_transporter_C-like"/>
</dbReference>
<feature type="domain" description="ABC transporter" evidence="10">
    <location>
        <begin position="1312"/>
        <end position="1586"/>
    </location>
</feature>
<evidence type="ECO:0000256" key="9">
    <source>
        <dbReference type="SAM" id="Phobius"/>
    </source>
</evidence>
<feature type="transmembrane region" description="Helical" evidence="9">
    <location>
        <begin position="1101"/>
        <end position="1123"/>
    </location>
</feature>
<feature type="transmembrane region" description="Helical" evidence="9">
    <location>
        <begin position="1129"/>
        <end position="1150"/>
    </location>
</feature>
<evidence type="ECO:0000256" key="7">
    <source>
        <dbReference type="ARBA" id="ARBA00023136"/>
    </source>
</evidence>
<dbReference type="SMART" id="SM00382">
    <property type="entry name" value="AAA"/>
    <property type="match status" value="2"/>
</dbReference>
<proteinExistence type="predicted"/>
<feature type="transmembrane region" description="Helical" evidence="9">
    <location>
        <begin position="188"/>
        <end position="209"/>
    </location>
</feature>
<feature type="transmembrane region" description="Helical" evidence="9">
    <location>
        <begin position="299"/>
        <end position="320"/>
    </location>
</feature>
<dbReference type="Gene3D" id="3.40.50.300">
    <property type="entry name" value="P-loop containing nucleotide triphosphate hydrolases"/>
    <property type="match status" value="2"/>
</dbReference>
<feature type="transmembrane region" description="Helical" evidence="9">
    <location>
        <begin position="154"/>
        <end position="176"/>
    </location>
</feature>
<comment type="caution">
    <text evidence="12">The sequence shown here is derived from an EMBL/GenBank/DDBJ whole genome shotgun (WGS) entry which is preliminary data.</text>
</comment>
<name>A0AAD6ZAS1_9AGAR</name>
<evidence type="ECO:0000256" key="2">
    <source>
        <dbReference type="ARBA" id="ARBA00022448"/>
    </source>
</evidence>
<dbReference type="Gene3D" id="1.20.1560.10">
    <property type="entry name" value="ABC transporter type 1, transmembrane domain"/>
    <property type="match status" value="2"/>
</dbReference>
<feature type="domain" description="ABC transporter" evidence="10">
    <location>
        <begin position="650"/>
        <end position="889"/>
    </location>
</feature>
<feature type="transmembrane region" description="Helical" evidence="9">
    <location>
        <begin position="1213"/>
        <end position="1236"/>
    </location>
</feature>
<dbReference type="InterPro" id="IPR027417">
    <property type="entry name" value="P-loop_NTPase"/>
</dbReference>
<evidence type="ECO:0000259" key="11">
    <source>
        <dbReference type="PROSITE" id="PS50929"/>
    </source>
</evidence>
<feature type="transmembrane region" description="Helical" evidence="9">
    <location>
        <begin position="937"/>
        <end position="956"/>
    </location>
</feature>
<keyword evidence="3 9" id="KW-0812">Transmembrane</keyword>
<feature type="domain" description="ABC transmembrane type-1" evidence="11">
    <location>
        <begin position="1003"/>
        <end position="1269"/>
    </location>
</feature>
<dbReference type="Proteomes" id="UP001218218">
    <property type="component" value="Unassembled WGS sequence"/>
</dbReference>
<dbReference type="PROSITE" id="PS00211">
    <property type="entry name" value="ABC_TRANSPORTER_1"/>
    <property type="match status" value="2"/>
</dbReference>
<dbReference type="InterPro" id="IPR003439">
    <property type="entry name" value="ABC_transporter-like_ATP-bd"/>
</dbReference>
<dbReference type="CDD" id="cd18604">
    <property type="entry name" value="ABC_6TM_VMR1_D2_like"/>
    <property type="match status" value="1"/>
</dbReference>
<protein>
    <submittedName>
        <fullName evidence="12">ABC transporter type 1, transmembrane domain-containing protein</fullName>
    </submittedName>
</protein>
<comment type="subcellular location">
    <subcellularLocation>
        <location evidence="1">Membrane</location>
    </subcellularLocation>
</comment>
<evidence type="ECO:0000259" key="10">
    <source>
        <dbReference type="PROSITE" id="PS50893"/>
    </source>
</evidence>
<keyword evidence="13" id="KW-1185">Reference proteome</keyword>
<dbReference type="CDD" id="cd18596">
    <property type="entry name" value="ABC_6TM_VMR1_D1_like"/>
    <property type="match status" value="1"/>
</dbReference>
<feature type="transmembrane region" description="Helical" evidence="9">
    <location>
        <begin position="124"/>
        <end position="142"/>
    </location>
</feature>
<feature type="region of interest" description="Disordered" evidence="8">
    <location>
        <begin position="628"/>
        <end position="652"/>
    </location>
</feature>
<dbReference type="PANTHER" id="PTHR24223">
    <property type="entry name" value="ATP-BINDING CASSETTE SUB-FAMILY C"/>
    <property type="match status" value="1"/>
</dbReference>
<evidence type="ECO:0000256" key="6">
    <source>
        <dbReference type="ARBA" id="ARBA00022989"/>
    </source>
</evidence>
<feature type="transmembrane region" description="Helical" evidence="9">
    <location>
        <begin position="20"/>
        <end position="40"/>
    </location>
</feature>
<sequence>MQVCSSSGAFDLWDGCVRSSWSAVLPFLVVITLCVASLRIPWPSSLQKLFTALKAPFRTFITLHEAEAVDLQLAGEMAADSEIRVPHATPFGRSLVFTFAGVLQSLAWIASGVFYFVATHQADAWHFAQFLLIAVSWLYTAVRPIASPFATAPYDLFVIYLLHLAGGVLLLGGRLFDYAVGETPLPSTPTLVGLSANLATVLVLLYFTVKMPMDFPSARVKKEDIGQSVSPEDYTRLWGWITFSWVYPMIKRGKHETLNEKDVWSLSPTMQSRPLFIKFQSIRTVSLLRRIMVATSLDMILDFVGTILSIFFAYAGPFFLKRILDSINQADPSPRETGTAYIYAGLMLLCSVLKAQCDLQHLWFSRRACTQVRSELMAAIYDKTLKRQDFSGIVNKDNEKAAEAKKSADSADAVKVTTKADKAKAKAEEDKANDPRAGADTGKIQNLMSNDTDDIAFIVSTIYFLTGAPFELAIGSFFLYQLLGWSAFAGFAVFFACWPLNSYVTNRGYTLHKGVTKAKDKRMAVLDELISSVKFIKFFAWEERWIDRAMAARDEELRWMFKAVPTYIVSIIQARVALNRIAVYLDEDEVTSQVSSLKQDPSDSAPSNAQNEGLGLENASFEWNKVEDEKAPEPAKVPELPAQSASSSSVNVGTIVDSESGETRAHRFELKDLSIRFPENHLSVITGPTASGKTALLMALMGEMTLLPGGRLIMVKNNTVDEHGNTHGIAYAAQSPWLRHQSIRDNILFGSPMDEARYNDTIQCCALKPDLDMLEDGDATEIGVKGVSLSGGQKARVALARAVYSRKKYVLLDDPLSAVDSHTSRFLYEKCLQGPLLANRTVILVTHHVELVLPGAHYVVRMLDGRIDTQGTAEELRAKGVLDEIAHEAAVEVQKEEAAVAAEAPEALEQTEAKKPRKLVEDEHRETGRVKWSVHRAYLSASSYYIWGLLAFLIVAQQFRAVSEKIWIKIWTEAYTTSFAVLIFKPFGSGGNEILLTDNLPYTDVYFKQSDASTLKSRFPNASERPMFYVGVYAVLGMVGVILQSISATLQFTGALRASRILFKRLLVTVVRATFRFHDTTPQGRMLNRFSKDFATVDGRLSFSLQAVNTALAGFFASILTVIAVFPPFLLPASIIGYLYRYLAIGYLNAGRDLRRMESNTRSPIFSDFGELLTGIVTVRAFSAEKSFMNSVHSRIDETSKYWYATWMTNRWLLVNFDLLGSISVFITALFAITFLHDDAGLAGLAITSALTFSQSVYWACRFWTGLELDLNSVERIVEYMDLPQEPPAIIESHRPPAYWPSSVANTALVAVEDLNVKYAHDLPSVLQDVSFELKAGERVGLVGRTGSGKSTLAMSLLRFVDPSSGRILIDGIDISKIGIHDLRSRVTFIPQDATLFSGSLRDNLDPFGDYEDSACLDVLLRVNLIKQSDIDSQTTSRVESVATSPLGSRAASVHGDDASDSLSALTNVETKTKLSLDTQVSAGGTNFSQGQRQLIAMARALLRRSSILIRSRRATSSVDFSTDSKIQAAIRAEFTDSLLITVAHRLRTIIDYDRLLVLDKGKVVEFDTPSRLIQKEDGIFRNMCLKSGSFGELEVAAKAKDALV</sequence>
<dbReference type="Pfam" id="PF00664">
    <property type="entry name" value="ABC_membrane"/>
    <property type="match status" value="2"/>
</dbReference>
<dbReference type="InterPro" id="IPR011527">
    <property type="entry name" value="ABC1_TM_dom"/>
</dbReference>
<dbReference type="CDD" id="cd03244">
    <property type="entry name" value="ABCC_MRP_domain2"/>
    <property type="match status" value="1"/>
</dbReference>
<dbReference type="Pfam" id="PF00005">
    <property type="entry name" value="ABC_tran"/>
    <property type="match status" value="2"/>
</dbReference>
<feature type="domain" description="ABC transmembrane type-1" evidence="11">
    <location>
        <begin position="300"/>
        <end position="563"/>
    </location>
</feature>
<feature type="transmembrane region" description="Helical" evidence="9">
    <location>
        <begin position="455"/>
        <end position="479"/>
    </location>
</feature>